<dbReference type="GO" id="GO:0016020">
    <property type="term" value="C:membrane"/>
    <property type="evidence" value="ECO:0007669"/>
    <property type="project" value="TreeGrafter"/>
</dbReference>
<protein>
    <submittedName>
        <fullName evidence="3">Cation-translocating P-type ATPase</fullName>
    </submittedName>
</protein>
<evidence type="ECO:0000313" key="3">
    <source>
        <dbReference type="EMBL" id="NIR73636.1"/>
    </source>
</evidence>
<comment type="caution">
    <text evidence="3">The sequence shown here is derived from an EMBL/GenBank/DDBJ whole genome shotgun (WGS) entry which is preliminary data.</text>
</comment>
<feature type="transmembrane region" description="Helical" evidence="2">
    <location>
        <begin position="62"/>
        <end position="82"/>
    </location>
</feature>
<organism evidence="3 4">
    <name type="scientific">Candidatus Kutchimonas denitrificans</name>
    <dbReference type="NCBI Taxonomy" id="3056748"/>
    <lineage>
        <taxon>Bacteria</taxon>
        <taxon>Pseudomonadati</taxon>
        <taxon>Gemmatimonadota</taxon>
        <taxon>Gemmatimonadia</taxon>
        <taxon>Candidatus Palauibacterales</taxon>
        <taxon>Candidatus Palauibacteraceae</taxon>
        <taxon>Candidatus Kutchimonas</taxon>
    </lineage>
</organism>
<dbReference type="EMBL" id="JAACAK010000002">
    <property type="protein sequence ID" value="NIR73636.1"/>
    <property type="molecule type" value="Genomic_DNA"/>
</dbReference>
<dbReference type="PANTHER" id="PTHR43520:SF8">
    <property type="entry name" value="P-TYPE CU(+) TRANSPORTER"/>
    <property type="match status" value="1"/>
</dbReference>
<dbReference type="Pfam" id="PF08282">
    <property type="entry name" value="Hydrolase_3"/>
    <property type="match status" value="1"/>
</dbReference>
<dbReference type="Gene3D" id="3.40.50.1000">
    <property type="entry name" value="HAD superfamily/HAD-like"/>
    <property type="match status" value="1"/>
</dbReference>
<reference evidence="3 4" key="1">
    <citation type="submission" date="2020-01" db="EMBL/GenBank/DDBJ databases">
        <title>Genomes assembled from Gulf of Kutch pelagic sediment metagenomes.</title>
        <authorList>
            <person name="Chandrashekar M."/>
            <person name="Mahajan M.S."/>
            <person name="Dave K.J."/>
            <person name="Vatsa P."/>
            <person name="Nathani N.M."/>
        </authorList>
    </citation>
    <scope>NUCLEOTIDE SEQUENCE [LARGE SCALE GENOMIC DNA]</scope>
    <source>
        <strain evidence="3">KS3-K002</strain>
    </source>
</reference>
<feature type="transmembrane region" description="Helical" evidence="2">
    <location>
        <begin position="88"/>
        <end position="106"/>
    </location>
</feature>
<name>A0AAE5C7N6_9BACT</name>
<keyword evidence="2" id="KW-0812">Transmembrane</keyword>
<dbReference type="GO" id="GO:0043682">
    <property type="term" value="F:P-type divalent copper transporter activity"/>
    <property type="evidence" value="ECO:0007669"/>
    <property type="project" value="TreeGrafter"/>
</dbReference>
<feature type="non-terminal residue" evidence="3">
    <location>
        <position position="1"/>
    </location>
</feature>
<proteinExistence type="predicted"/>
<evidence type="ECO:0000256" key="1">
    <source>
        <dbReference type="ARBA" id="ARBA00022967"/>
    </source>
</evidence>
<dbReference type="GO" id="GO:0055070">
    <property type="term" value="P:copper ion homeostasis"/>
    <property type="evidence" value="ECO:0007669"/>
    <property type="project" value="TreeGrafter"/>
</dbReference>
<dbReference type="InterPro" id="IPR036412">
    <property type="entry name" value="HAD-like_sf"/>
</dbReference>
<dbReference type="PRINTS" id="PR00119">
    <property type="entry name" value="CATATPASE"/>
</dbReference>
<dbReference type="GO" id="GO:0005507">
    <property type="term" value="F:copper ion binding"/>
    <property type="evidence" value="ECO:0007669"/>
    <property type="project" value="TreeGrafter"/>
</dbReference>
<keyword evidence="2" id="KW-1133">Transmembrane helix</keyword>
<dbReference type="AlphaFoldDB" id="A0AAE5C7N6"/>
<keyword evidence="1" id="KW-1278">Translocase</keyword>
<dbReference type="Proteomes" id="UP000702544">
    <property type="component" value="Unassembled WGS sequence"/>
</dbReference>
<keyword evidence="2" id="KW-0472">Membrane</keyword>
<evidence type="ECO:0000313" key="4">
    <source>
        <dbReference type="Proteomes" id="UP000702544"/>
    </source>
</evidence>
<sequence>GAVAMVGDGLNDGPVLARAAVGIAVGSATDLTRETADVVLSGSDLRALPWIVGLARAVRRTIFSNLLWAFGYNLVALTAAALGFLQPILAAGLMAGSSLLVVVNSLRLERFPNLRGPSGLTPRPAEIRAPATVRAGAD</sequence>
<dbReference type="InterPro" id="IPR023214">
    <property type="entry name" value="HAD_sf"/>
</dbReference>
<dbReference type="SUPFAM" id="SSF56784">
    <property type="entry name" value="HAD-like"/>
    <property type="match status" value="1"/>
</dbReference>
<gene>
    <name evidence="3" type="ORF">GWO12_00750</name>
</gene>
<evidence type="ECO:0000256" key="2">
    <source>
        <dbReference type="SAM" id="Phobius"/>
    </source>
</evidence>
<accession>A0AAE5C7N6</accession>
<dbReference type="PANTHER" id="PTHR43520">
    <property type="entry name" value="ATP7, ISOFORM B"/>
    <property type="match status" value="1"/>
</dbReference>